<keyword evidence="4" id="KW-0813">Transport</keyword>
<accession>A0AAN7TDW2</accession>
<dbReference type="GO" id="GO:0005375">
    <property type="term" value="F:copper ion transmembrane transporter activity"/>
    <property type="evidence" value="ECO:0007669"/>
    <property type="project" value="UniProtKB-UniRule"/>
</dbReference>
<keyword evidence="4" id="KW-0406">Ion transport</keyword>
<keyword evidence="4" id="KW-0186">Copper</keyword>
<dbReference type="Proteomes" id="UP001310890">
    <property type="component" value="Unassembled WGS sequence"/>
</dbReference>
<dbReference type="Pfam" id="PF04145">
    <property type="entry name" value="Ctr"/>
    <property type="match status" value="1"/>
</dbReference>
<feature type="transmembrane region" description="Helical" evidence="4">
    <location>
        <begin position="51"/>
        <end position="72"/>
    </location>
</feature>
<evidence type="ECO:0000256" key="2">
    <source>
        <dbReference type="ARBA" id="ARBA00022989"/>
    </source>
</evidence>
<keyword evidence="3 4" id="KW-0472">Membrane</keyword>
<comment type="caution">
    <text evidence="5">The sequence shown here is derived from an EMBL/GenBank/DDBJ whole genome shotgun (WGS) entry which is preliminary data.</text>
</comment>
<evidence type="ECO:0000256" key="1">
    <source>
        <dbReference type="ARBA" id="ARBA00022692"/>
    </source>
</evidence>
<sequence>MSSMTTGMSMPSSTSSMSDGMMPMSNMMMVFFAATSTPLYSTAWTPSNLSQYAGTCIFLILLSVIFRALMAVRCNFTLLWVRWTRHNETAILHRAMDEAYLKHGGKPRPWRVNEAAARAVLDTTLAT</sequence>
<evidence type="ECO:0000313" key="5">
    <source>
        <dbReference type="EMBL" id="KAK5110266.1"/>
    </source>
</evidence>
<proteinExistence type="inferred from homology"/>
<gene>
    <name evidence="5" type="ORF">LTR62_006119</name>
</gene>
<keyword evidence="2 4" id="KW-1133">Transmembrane helix</keyword>
<keyword evidence="4" id="KW-0187">Copper transport</keyword>
<evidence type="ECO:0000256" key="3">
    <source>
        <dbReference type="ARBA" id="ARBA00023136"/>
    </source>
</evidence>
<organism evidence="5 6">
    <name type="scientific">Meristemomyces frigidus</name>
    <dbReference type="NCBI Taxonomy" id="1508187"/>
    <lineage>
        <taxon>Eukaryota</taxon>
        <taxon>Fungi</taxon>
        <taxon>Dikarya</taxon>
        <taxon>Ascomycota</taxon>
        <taxon>Pezizomycotina</taxon>
        <taxon>Dothideomycetes</taxon>
        <taxon>Dothideomycetidae</taxon>
        <taxon>Mycosphaerellales</taxon>
        <taxon>Teratosphaeriaceae</taxon>
        <taxon>Meristemomyces</taxon>
    </lineage>
</organism>
<dbReference type="GO" id="GO:0016020">
    <property type="term" value="C:membrane"/>
    <property type="evidence" value="ECO:0007669"/>
    <property type="project" value="UniProtKB-SubCell"/>
</dbReference>
<evidence type="ECO:0000256" key="4">
    <source>
        <dbReference type="RuleBase" id="RU367022"/>
    </source>
</evidence>
<reference evidence="5" key="1">
    <citation type="submission" date="2023-08" db="EMBL/GenBank/DDBJ databases">
        <title>Black Yeasts Isolated from many extreme environments.</title>
        <authorList>
            <person name="Coleine C."/>
            <person name="Stajich J.E."/>
            <person name="Selbmann L."/>
        </authorList>
    </citation>
    <scope>NUCLEOTIDE SEQUENCE</scope>
    <source>
        <strain evidence="5">CCFEE 5401</strain>
    </source>
</reference>
<dbReference type="EMBL" id="JAVRRL010000051">
    <property type="protein sequence ID" value="KAK5110266.1"/>
    <property type="molecule type" value="Genomic_DNA"/>
</dbReference>
<evidence type="ECO:0000313" key="6">
    <source>
        <dbReference type="Proteomes" id="UP001310890"/>
    </source>
</evidence>
<comment type="similarity">
    <text evidence="4">Belongs to the copper transporter (Ctr) (TC 1.A.56) family. SLC31A subfamily.</text>
</comment>
<dbReference type="AlphaFoldDB" id="A0AAN7TDW2"/>
<protein>
    <recommendedName>
        <fullName evidence="4">Copper transport protein</fullName>
    </recommendedName>
</protein>
<dbReference type="InterPro" id="IPR007274">
    <property type="entry name" value="Cop_transporter"/>
</dbReference>
<comment type="subcellular location">
    <subcellularLocation>
        <location evidence="4">Membrane</location>
        <topology evidence="4">Multi-pass membrane protein</topology>
    </subcellularLocation>
</comment>
<keyword evidence="1 4" id="KW-0812">Transmembrane</keyword>
<name>A0AAN7TDW2_9PEZI</name>